<evidence type="ECO:0000256" key="1">
    <source>
        <dbReference type="ARBA" id="ARBA00004123"/>
    </source>
</evidence>
<dbReference type="OrthoDB" id="427974at2759"/>
<dbReference type="Pfam" id="PF12937">
    <property type="entry name" value="F-box-like"/>
    <property type="match status" value="1"/>
</dbReference>
<dbReference type="SUPFAM" id="SSF81383">
    <property type="entry name" value="F-box domain"/>
    <property type="match status" value="1"/>
</dbReference>
<sequence>MYPNEENGCGSSSTPDKTDGDKIRASASRRRGFPSPPREDRPECPQAVVDEGSGADEPGPSTSREMNTRYDWSQCRQLRPQHHHHRPKPFDSEPRHGSRAAGGRNIPLSQDDDEDLEGEAFVPDDSSPADSQRDRNVECIFRTTTVSLPKRSPPIMTAVPPKRLKRECSEEADLRNSASTYFSYKLPDEVLLKIFSYLREEDLCHVAQVCRRFHTVSNDSNLWKRVFQSVFEYSRPLFRTSSGYEFLGDSTHTTTTTSTSYTHHSNAYMLAHLHHGYRQRQRLPPETTTRVPTTNGANCAWKESFRQLRYAVHVWPRRKKKDSHLVVFDTIEQALRSCESQSRQGSKPPLVVVHPGVYRNEQVVINFDVHLIGAGPDPAADVILDRDSDYTVVFLEGARDAYIGYMTLRFNADASASPPFVAVADRNQAQNNNGAPAGGAMAAAAAHNPRHYCVEITGPNCSPTLEKCVIRSSSVAGAAVCVSGQGANPVIRNCDISDCENVGLFVTDSAEGLYEGNEISRNALAGVWVKNQANPIMRRNHIHHGRDVGVFTFDGGRGYFEGNDIHDNRIAGFEVKAGADPFVVGCEIHHGQTGGVYIHEHGLGQFVENRIHSNTYAGVWITSHSNPTIRRNEIYDGHQGGVYIFGDGRGVIEYNNIHGNSLAGIQIRTNSHPIVRHNRIHHGQHGGVYVHEKGQGLIEENEIYANTLAGVWITTGSTPVLRRNRIHSGKQVGVYFYDNGHGCLEDNDIFNHLYSGVQIRTGSNPVIRRNKIWGGQNGGVLVYNGGLGLLEGNEIFENAMAGVWIKTDSTPTLRRNKIYDGRDGGVCIFSNGKGVLEENDIFRNAQAGVLISTGSHPVLRRNRIFDGLAAGIEITNNASATLERNHIFNNRFGGLCLASGVQPLIVGGNEMYNNLDAVNGAVARGLCLYKISSYTSFPMHDFYRCRTCRTTDRNAICLNCIKSCHAGHDVEFIRHDRFFCDCGAGSLSGVCLLQGEPTQDTDTLYDSAAPMESHTDMMGQ</sequence>
<dbReference type="SMART" id="SM00256">
    <property type="entry name" value="FBOX"/>
    <property type="match status" value="1"/>
</dbReference>
<evidence type="ECO:0000313" key="13">
    <source>
        <dbReference type="EMBL" id="CAD7274511.1"/>
    </source>
</evidence>
<dbReference type="InterPro" id="IPR006626">
    <property type="entry name" value="PbH1"/>
</dbReference>
<evidence type="ECO:0000256" key="5">
    <source>
        <dbReference type="ARBA" id="ARBA00022771"/>
    </source>
</evidence>
<keyword evidence="5" id="KW-0863">Zinc-finger</keyword>
<keyword evidence="7" id="KW-0862">Zinc</keyword>
<feature type="region of interest" description="Disordered" evidence="10">
    <location>
        <begin position="1"/>
        <end position="135"/>
    </location>
</feature>
<evidence type="ECO:0000259" key="11">
    <source>
        <dbReference type="PROSITE" id="PS50181"/>
    </source>
</evidence>
<keyword evidence="14" id="KW-1185">Reference proteome</keyword>
<dbReference type="Gene3D" id="1.20.1280.50">
    <property type="match status" value="1"/>
</dbReference>
<keyword evidence="6" id="KW-0833">Ubl conjugation pathway</keyword>
<evidence type="ECO:0000256" key="3">
    <source>
        <dbReference type="ARBA" id="ARBA00022723"/>
    </source>
</evidence>
<proteinExistence type="predicted"/>
<dbReference type="InterPro" id="IPR001810">
    <property type="entry name" value="F-box_dom"/>
</dbReference>
<dbReference type="Pfam" id="PF13229">
    <property type="entry name" value="Beta_helix"/>
    <property type="match status" value="3"/>
</dbReference>
<evidence type="ECO:0000256" key="2">
    <source>
        <dbReference type="ARBA" id="ARBA00004906"/>
    </source>
</evidence>
<gene>
    <name evidence="13" type="ORF">NMOB1V02_LOCUS2342</name>
</gene>
<dbReference type="AlphaFoldDB" id="A0A7R9G9V6"/>
<dbReference type="Proteomes" id="UP000678499">
    <property type="component" value="Unassembled WGS sequence"/>
</dbReference>
<dbReference type="PROSITE" id="PS51157">
    <property type="entry name" value="ZF_UBR"/>
    <property type="match status" value="1"/>
</dbReference>
<evidence type="ECO:0000256" key="9">
    <source>
        <dbReference type="PROSITE-ProRule" id="PRU00508"/>
    </source>
</evidence>
<dbReference type="Pfam" id="PF02207">
    <property type="entry name" value="zf-UBR"/>
    <property type="match status" value="1"/>
</dbReference>
<reference evidence="13" key="1">
    <citation type="submission" date="2020-11" db="EMBL/GenBank/DDBJ databases">
        <authorList>
            <person name="Tran Van P."/>
        </authorList>
    </citation>
    <scope>NUCLEOTIDE SEQUENCE</scope>
</reference>
<evidence type="ECO:0000256" key="10">
    <source>
        <dbReference type="SAM" id="MobiDB-lite"/>
    </source>
</evidence>
<keyword evidence="8" id="KW-0539">Nucleus</keyword>
<feature type="domain" description="UBR-type" evidence="12">
    <location>
        <begin position="925"/>
        <end position="996"/>
    </location>
</feature>
<evidence type="ECO:0008006" key="15">
    <source>
        <dbReference type="Google" id="ProtNLM"/>
    </source>
</evidence>
<evidence type="ECO:0000313" key="14">
    <source>
        <dbReference type="Proteomes" id="UP000678499"/>
    </source>
</evidence>
<feature type="domain" description="F-box" evidence="11">
    <location>
        <begin position="180"/>
        <end position="226"/>
    </location>
</feature>
<dbReference type="InterPro" id="IPR011050">
    <property type="entry name" value="Pectin_lyase_fold/virulence"/>
</dbReference>
<dbReference type="InterPro" id="IPR012334">
    <property type="entry name" value="Pectin_lyas_fold"/>
</dbReference>
<evidence type="ECO:0000256" key="8">
    <source>
        <dbReference type="ARBA" id="ARBA00023242"/>
    </source>
</evidence>
<dbReference type="InterPro" id="IPR006633">
    <property type="entry name" value="Carb-bd_sugar_hydrolysis-dom"/>
</dbReference>
<dbReference type="EMBL" id="OA882298">
    <property type="protein sequence ID" value="CAD7274511.1"/>
    <property type="molecule type" value="Genomic_DNA"/>
</dbReference>
<name>A0A7R9G9V6_9CRUS</name>
<dbReference type="InterPro" id="IPR047504">
    <property type="entry name" value="FBXO11_UBR-box"/>
</dbReference>
<evidence type="ECO:0000256" key="7">
    <source>
        <dbReference type="ARBA" id="ARBA00022833"/>
    </source>
</evidence>
<dbReference type="Gene3D" id="2.10.110.30">
    <property type="match status" value="1"/>
</dbReference>
<feature type="zinc finger region" description="UBR-type" evidence="9">
    <location>
        <begin position="925"/>
        <end position="996"/>
    </location>
</feature>
<dbReference type="PANTHER" id="PTHR22990">
    <property type="entry name" value="F-BOX ONLY PROTEIN"/>
    <property type="match status" value="1"/>
</dbReference>
<keyword evidence="3" id="KW-0479">Metal-binding</keyword>
<dbReference type="InterPro" id="IPR039448">
    <property type="entry name" value="Beta_helix"/>
</dbReference>
<dbReference type="InterPro" id="IPR003126">
    <property type="entry name" value="Znf_UBR"/>
</dbReference>
<dbReference type="GO" id="GO:0042981">
    <property type="term" value="P:regulation of apoptotic process"/>
    <property type="evidence" value="ECO:0007669"/>
    <property type="project" value="TreeGrafter"/>
</dbReference>
<dbReference type="InterPro" id="IPR036047">
    <property type="entry name" value="F-box-like_dom_sf"/>
</dbReference>
<dbReference type="PANTHER" id="PTHR22990:SF20">
    <property type="entry name" value="F-BOX ONLY PROTEIN 11"/>
    <property type="match status" value="1"/>
</dbReference>
<dbReference type="SMART" id="SM00722">
    <property type="entry name" value="CASH"/>
    <property type="match status" value="3"/>
</dbReference>
<dbReference type="PROSITE" id="PS50181">
    <property type="entry name" value="FBOX"/>
    <property type="match status" value="1"/>
</dbReference>
<organism evidence="13">
    <name type="scientific">Notodromas monacha</name>
    <dbReference type="NCBI Taxonomy" id="399045"/>
    <lineage>
        <taxon>Eukaryota</taxon>
        <taxon>Metazoa</taxon>
        <taxon>Ecdysozoa</taxon>
        <taxon>Arthropoda</taxon>
        <taxon>Crustacea</taxon>
        <taxon>Oligostraca</taxon>
        <taxon>Ostracoda</taxon>
        <taxon>Podocopa</taxon>
        <taxon>Podocopida</taxon>
        <taxon>Cypridocopina</taxon>
        <taxon>Cypridoidea</taxon>
        <taxon>Cyprididae</taxon>
        <taxon>Notodromas</taxon>
    </lineage>
</organism>
<dbReference type="GO" id="GO:0005634">
    <property type="term" value="C:nucleus"/>
    <property type="evidence" value="ECO:0007669"/>
    <property type="project" value="UniProtKB-SubCell"/>
</dbReference>
<dbReference type="GO" id="GO:0006511">
    <property type="term" value="P:ubiquitin-dependent protein catabolic process"/>
    <property type="evidence" value="ECO:0007669"/>
    <property type="project" value="TreeGrafter"/>
</dbReference>
<comment type="subcellular location">
    <subcellularLocation>
        <location evidence="1">Nucleus</location>
    </subcellularLocation>
</comment>
<dbReference type="FunFam" id="2.160.20.10:FF:000006">
    <property type="entry name" value="F-box only protein 11"/>
    <property type="match status" value="1"/>
</dbReference>
<dbReference type="CDD" id="cd19676">
    <property type="entry name" value="UBR-box_UBR6_FBXO11"/>
    <property type="match status" value="1"/>
</dbReference>
<evidence type="ECO:0000259" key="12">
    <source>
        <dbReference type="PROSITE" id="PS51157"/>
    </source>
</evidence>
<dbReference type="FunFam" id="2.160.20.10:FF:000005">
    <property type="entry name" value="F-box only protein 11"/>
    <property type="match status" value="1"/>
</dbReference>
<dbReference type="SMART" id="SM00710">
    <property type="entry name" value="PbH1"/>
    <property type="match status" value="19"/>
</dbReference>
<evidence type="ECO:0000256" key="4">
    <source>
        <dbReference type="ARBA" id="ARBA00022737"/>
    </source>
</evidence>
<dbReference type="SMART" id="SM00396">
    <property type="entry name" value="ZnF_UBR1"/>
    <property type="match status" value="1"/>
</dbReference>
<keyword evidence="4" id="KW-0677">Repeat</keyword>
<dbReference type="EMBL" id="CAJPEX010000261">
    <property type="protein sequence ID" value="CAG0914663.1"/>
    <property type="molecule type" value="Genomic_DNA"/>
</dbReference>
<dbReference type="InterPro" id="IPR051550">
    <property type="entry name" value="SCF-Subunits/Alg-Epimerases"/>
</dbReference>
<dbReference type="SUPFAM" id="SSF51126">
    <property type="entry name" value="Pectin lyase-like"/>
    <property type="match status" value="3"/>
</dbReference>
<evidence type="ECO:0000256" key="6">
    <source>
        <dbReference type="ARBA" id="ARBA00022786"/>
    </source>
</evidence>
<protein>
    <recommendedName>
        <fullName evidence="15">F-box protein 11</fullName>
    </recommendedName>
</protein>
<accession>A0A7R9G9V6</accession>
<dbReference type="GO" id="GO:0008270">
    <property type="term" value="F:zinc ion binding"/>
    <property type="evidence" value="ECO:0007669"/>
    <property type="project" value="UniProtKB-KW"/>
</dbReference>
<dbReference type="Gene3D" id="2.160.20.10">
    <property type="entry name" value="Single-stranded right-handed beta-helix, Pectin lyase-like"/>
    <property type="match status" value="4"/>
</dbReference>
<comment type="pathway">
    <text evidence="2">Protein modification; protein ubiquitination.</text>
</comment>